<dbReference type="Pfam" id="PF07586">
    <property type="entry name" value="HXXSHH"/>
    <property type="match status" value="1"/>
</dbReference>
<organism evidence="1 2">
    <name type="scientific">Sorangium atrum</name>
    <dbReference type="NCBI Taxonomy" id="2995308"/>
    <lineage>
        <taxon>Bacteria</taxon>
        <taxon>Pseudomonadati</taxon>
        <taxon>Myxococcota</taxon>
        <taxon>Polyangia</taxon>
        <taxon>Polyangiales</taxon>
        <taxon>Polyangiaceae</taxon>
        <taxon>Sorangium</taxon>
    </lineage>
</organism>
<evidence type="ECO:0000313" key="1">
    <source>
        <dbReference type="EMBL" id="MDC0685872.1"/>
    </source>
</evidence>
<name>A0ABT5CHK6_9BACT</name>
<dbReference type="Proteomes" id="UP001217485">
    <property type="component" value="Unassembled WGS sequence"/>
</dbReference>
<keyword evidence="2" id="KW-1185">Reference proteome</keyword>
<dbReference type="RefSeq" id="WP_272104408.1">
    <property type="nucleotide sequence ID" value="NZ_JAQNDK010000007.1"/>
</dbReference>
<sequence>MNRRIFLRGLGGACVAAPFLGSLTDRTVMAQPVTPPKRLIVMYTHYGCITTRWFPRKSHGPLTAADLQSTTLKHLAPYVDKLLMPRGIRAMNEWTVGLERGQGNDRHLQVNGSYFTCHPVTPNSDDPFSFDQATKFNAKPTGPSLDHVIARQLSPQGIPLLLNTAGQNDGAFSAISYSAAETLFKGLNASQAFSSLTGIFEPGKPTSPDTYAAMRGKSVLDIVKDDLQRLERLDMSRADKQKLAAWKELLDATGSVVASSQCDASLAMALGATQENVDLASTTPSVDDRLTRRISDGLDGADLHSNLAVLAAACNANPVIFLKYPGTFLFKGLGLEYESASISGRLDSANITGTCVPGVLDMLLKIDDYYARKFAHLVGQLNRIDEGDGTLLDNCAAVWFQDVSDGCARNLNNMPILQAGSAGGYFKTGWAVNVDDGSPDLTTGNSEITCAPGTSDQVDGVSQETGTDPSLANAPINKYFCNLMNALGVKAGTDGFPAKGGSEPVTHFGRYDRTEDFIGGGTNPSTIHDPGEFTALRANA</sequence>
<evidence type="ECO:0000313" key="2">
    <source>
        <dbReference type="Proteomes" id="UP001217485"/>
    </source>
</evidence>
<dbReference type="EMBL" id="JAQNDK010000007">
    <property type="protein sequence ID" value="MDC0685872.1"/>
    <property type="molecule type" value="Genomic_DNA"/>
</dbReference>
<reference evidence="1 2" key="1">
    <citation type="submission" date="2023-01" db="EMBL/GenBank/DDBJ databases">
        <title>Minimal conservation of predation-associated metabolite biosynthetic gene clusters underscores biosynthetic potential of Myxococcota including descriptions for ten novel species: Archangium lansinium sp. nov., Myxococcus landrumus sp. nov., Nannocystis bai.</title>
        <authorList>
            <person name="Ahearne A."/>
            <person name="Stevens C."/>
            <person name="Dowd S."/>
        </authorList>
    </citation>
    <scope>NUCLEOTIDE SEQUENCE [LARGE SCALE GENOMIC DNA]</scope>
    <source>
        <strain evidence="1 2">WIWO2</strain>
    </source>
</reference>
<comment type="caution">
    <text evidence="1">The sequence shown here is derived from an EMBL/GenBank/DDBJ whole genome shotgun (WGS) entry which is preliminary data.</text>
</comment>
<dbReference type="InterPro" id="IPR011447">
    <property type="entry name" value="DUF1552"/>
</dbReference>
<proteinExistence type="predicted"/>
<gene>
    <name evidence="1" type="ORF">POL72_49670</name>
</gene>
<accession>A0ABT5CHK6</accession>
<protein>
    <submittedName>
        <fullName evidence="1">DUF1552 domain-containing protein</fullName>
    </submittedName>
</protein>